<accession>A0ACC3S771</accession>
<comment type="caution">
    <text evidence="1">The sequence shown here is derived from an EMBL/GenBank/DDBJ whole genome shotgun (WGS) entry which is preliminary data.</text>
</comment>
<organism evidence="1 2">
    <name type="scientific">Zalaria obscura</name>
    <dbReference type="NCBI Taxonomy" id="2024903"/>
    <lineage>
        <taxon>Eukaryota</taxon>
        <taxon>Fungi</taxon>
        <taxon>Dikarya</taxon>
        <taxon>Ascomycota</taxon>
        <taxon>Pezizomycotina</taxon>
        <taxon>Dothideomycetes</taxon>
        <taxon>Dothideomycetidae</taxon>
        <taxon>Dothideales</taxon>
        <taxon>Zalariaceae</taxon>
        <taxon>Zalaria</taxon>
    </lineage>
</organism>
<evidence type="ECO:0000313" key="1">
    <source>
        <dbReference type="EMBL" id="KAK8200868.1"/>
    </source>
</evidence>
<evidence type="ECO:0000313" key="2">
    <source>
        <dbReference type="Proteomes" id="UP001320706"/>
    </source>
</evidence>
<sequence length="1374" mass="152987">METAALSPSSHDEATAALPTSKDAPTTTAHALTPPTSEDMNHKVEDGSSDLSDLDLDEEEDGEEIFPDHYYDGGKVPVFKPTMDQFRDFKKFIDKIDKYGMKSGIVKVVPPQEWRQSLPALDELVKSIRIKNPIMQEFMGTHGTYTQANIEKQRSYNLPEWKTLTEEPSNQPPARRGERRRNQEKVVRGGGSLRGRGAAKPAEAKQAGPKRKPGRPRRNPLPTTEENESGDESSQTTRTQVPPTPTSPKSKPNDGKDQSDTEKVDPTPTKRPRGRPAKGTQTKAAKPRGPPKGGQQKSVTSRRMNNRTEAVDWVDEKAFEDFNYHMDHLDEFTPDRCAELETAYWKSLTFAQPMYAADMPGSLFPDDITTWNVAKLPNLLDVLGTKVPGVNTAYLYMGMWKATFAWHLEDVDLYSINYIHFGAPKQWYSISQEDARRFEAAMRSVWPNDSKHCDQFLRHKTYLISPQLLESKFNIKVNKLVHHEGEFVITYPYGYHSGYNLGYNCAESVNFANEAWLDYGRIARKCECEADSVWVDVADIERKLRGEPTPEYYEETDDEDDEMEEETGDLPSPPASVAGKTKAQPRKRKRDVKEKDAGKKKKRIRIRVKAPTREPCILCPNDAPYEPLLPTDNGRKAHRSCALYTPETWIHTENGVEKVFGVTGIDRARLELKCNFCRSKRGACFQCASKKCTRAFHATCAAAAGVQIDAGPVPTFGEDGTEYYEEGYDFRCRFHRPKRAKNLDVDGLENSKLINNYAKTLKPNDVVQMQLPQGDVFAGLVIENRPSEASLLVEILPEGDRVEVEWKWIVVLDPVDSLRPKPSSNAIPMPEGMNKKSVSIDNRQDGIPKMEEPFHDSPAFKWQEFVNIEMPPNGYAVGSIKNKEQVKINMDAPDSLYYYLPKLSSEARCKFTDDPKGQYPVAKADFMDRVRPQVQHNHANQYTYRGPMGTPRANIHAFNAVQRPLQANERPYVYKPKLPAAPQVPYGVDPCAYAQQQAYQEAHRRASQSVNPAGTQMPPLRQQSSDSSQNGLRPFPGDVYYSAPVLPAAFPGEYSAFTNYRRQSSSGSSSGYIHQPYGAQSQPRRPGDYAQFPSTDRRLSTQASAPLGPAPNIGNGSAGSSNAPLLNSDHRDANSTHRPASSHCHPPAGAEAQVAPQQGPPADSRYSSFPPIDTRTKDPPPVSKTLPNLPAPSTAPPSDLDSRQANGDWTPPSRLYPSNPAYQIPPPQSQPVRRQQPTYQTADEFQQQLGQAAASRPSNNVANRNGAFDRMMRDMTTTFPPHPPQGQGQAQAQAMDGYSPKAPTPSPLSEAATPGLRAGVSPKTTAAALAGQAAAPQWGTLPRPQVMPWQQQQQQQQQPPTAPVQGGNETWRWS</sequence>
<gene>
    <name evidence="1" type="ORF">M8818_006185</name>
</gene>
<reference evidence="1" key="1">
    <citation type="submission" date="2024-02" db="EMBL/GenBank/DDBJ databases">
        <title>Metagenome Assembled Genome of Zalaria obscura JY119.</title>
        <authorList>
            <person name="Vighnesh L."/>
            <person name="Jagadeeshwari U."/>
            <person name="Venkata Ramana C."/>
            <person name="Sasikala C."/>
        </authorList>
    </citation>
    <scope>NUCLEOTIDE SEQUENCE</scope>
    <source>
        <strain evidence="1">JY119</strain>
    </source>
</reference>
<dbReference type="Proteomes" id="UP001320706">
    <property type="component" value="Unassembled WGS sequence"/>
</dbReference>
<proteinExistence type="predicted"/>
<keyword evidence="2" id="KW-1185">Reference proteome</keyword>
<dbReference type="EMBL" id="JAMKPW020000038">
    <property type="protein sequence ID" value="KAK8200868.1"/>
    <property type="molecule type" value="Genomic_DNA"/>
</dbReference>
<protein>
    <submittedName>
        <fullName evidence="1">Uncharacterized protein</fullName>
    </submittedName>
</protein>
<name>A0ACC3S771_9PEZI</name>